<evidence type="ECO:0000259" key="7">
    <source>
        <dbReference type="PROSITE" id="PS50850"/>
    </source>
</evidence>
<feature type="transmembrane region" description="Helical" evidence="6">
    <location>
        <begin position="227"/>
        <end position="251"/>
    </location>
</feature>
<protein>
    <submittedName>
        <fullName evidence="8">Major Facilitator Superfamily protein</fullName>
    </submittedName>
</protein>
<proteinExistence type="predicted"/>
<dbReference type="PANTHER" id="PTHR23513">
    <property type="entry name" value="INTEGRAL MEMBRANE EFFLUX PROTEIN-RELATED"/>
    <property type="match status" value="1"/>
</dbReference>
<feature type="transmembrane region" description="Helical" evidence="6">
    <location>
        <begin position="317"/>
        <end position="337"/>
    </location>
</feature>
<sequence length="426" mass="44699">MTAPSAVLPLRRNKDFRLLWSAYTVTTVGSQVSVLALPLTAVLVLHAGALELGLLMSVQYLPFLLIGLPAGVWVDRYRRRDVMVFTDMARAVVLGLVPLLMWLRPHLAILLLLAFALGALTVLGDVAHQSVLPELLPVSQLTEGNSTLTASASASQFAGPSLGGLLVQVLSAPLALLADCVSFLVSAVLVRRLPAAEPEPAALDGRSTWSAGLEGLRHVWNHPLLRPIVLCTAIANFFDLFGMIQAVLVLFAVRELGLSPGTFGLVVGSASLAMVTGAVLTPRLVRRLGFGPSLLLAAVLPGAALLLLPSATPSDAVPLLVLSLAISGFAVAVYNISQVSLRQRVTPLAMQGRMNASIRFLVWGTIPAGTLVGGVLGETLGLRPTLLLAALGSVLSALPIALSPVRKLRSVDDVAAAVEPEEARDE</sequence>
<evidence type="ECO:0000256" key="4">
    <source>
        <dbReference type="ARBA" id="ARBA00022989"/>
    </source>
</evidence>
<name>A0A1G7W175_9ACTN</name>
<evidence type="ECO:0000256" key="2">
    <source>
        <dbReference type="ARBA" id="ARBA00022475"/>
    </source>
</evidence>
<dbReference type="GO" id="GO:0022857">
    <property type="term" value="F:transmembrane transporter activity"/>
    <property type="evidence" value="ECO:0007669"/>
    <property type="project" value="InterPro"/>
</dbReference>
<keyword evidence="5 6" id="KW-0472">Membrane</keyword>
<dbReference type="PANTHER" id="PTHR23513:SF6">
    <property type="entry name" value="MAJOR FACILITATOR SUPERFAMILY ASSOCIATED DOMAIN-CONTAINING PROTEIN"/>
    <property type="match status" value="1"/>
</dbReference>
<reference evidence="8 9" key="1">
    <citation type="submission" date="2016-10" db="EMBL/GenBank/DDBJ databases">
        <authorList>
            <person name="de Groot N.N."/>
        </authorList>
    </citation>
    <scope>NUCLEOTIDE SEQUENCE [LARGE SCALE GENOMIC DNA]</scope>
    <source>
        <strain evidence="8 9">CGMCC 4.1859</strain>
    </source>
</reference>
<evidence type="ECO:0000256" key="6">
    <source>
        <dbReference type="SAM" id="Phobius"/>
    </source>
</evidence>
<comment type="subcellular location">
    <subcellularLocation>
        <location evidence="1">Cell membrane</location>
        <topology evidence="1">Multi-pass membrane protein</topology>
    </subcellularLocation>
</comment>
<feature type="transmembrane region" description="Helical" evidence="6">
    <location>
        <begin position="293"/>
        <end position="311"/>
    </location>
</feature>
<keyword evidence="3 6" id="KW-0812">Transmembrane</keyword>
<feature type="domain" description="Major facilitator superfamily (MFS) profile" evidence="7">
    <location>
        <begin position="225"/>
        <end position="426"/>
    </location>
</feature>
<dbReference type="Proteomes" id="UP000198614">
    <property type="component" value="Unassembled WGS sequence"/>
</dbReference>
<evidence type="ECO:0000313" key="9">
    <source>
        <dbReference type="Proteomes" id="UP000198614"/>
    </source>
</evidence>
<gene>
    <name evidence="8" type="ORF">SAMN05216260_12520</name>
</gene>
<dbReference type="InterPro" id="IPR036259">
    <property type="entry name" value="MFS_trans_sf"/>
</dbReference>
<keyword evidence="2" id="KW-1003">Cell membrane</keyword>
<dbReference type="GO" id="GO:0005886">
    <property type="term" value="C:plasma membrane"/>
    <property type="evidence" value="ECO:0007669"/>
    <property type="project" value="UniProtKB-SubCell"/>
</dbReference>
<feature type="transmembrane region" description="Helical" evidence="6">
    <location>
        <begin position="20"/>
        <end position="45"/>
    </location>
</feature>
<organism evidence="8 9">
    <name type="scientific">Streptomyces griseoaurantiacus</name>
    <dbReference type="NCBI Taxonomy" id="68213"/>
    <lineage>
        <taxon>Bacteria</taxon>
        <taxon>Bacillati</taxon>
        <taxon>Actinomycetota</taxon>
        <taxon>Actinomycetes</taxon>
        <taxon>Kitasatosporales</taxon>
        <taxon>Streptomycetaceae</taxon>
        <taxon>Streptomyces</taxon>
        <taxon>Streptomyces aurantiacus group</taxon>
    </lineage>
</organism>
<dbReference type="OrthoDB" id="9815525at2"/>
<keyword evidence="4 6" id="KW-1133">Transmembrane helix</keyword>
<accession>A0A1G7W175</accession>
<feature type="transmembrane region" description="Helical" evidence="6">
    <location>
        <begin position="382"/>
        <end position="402"/>
    </location>
</feature>
<feature type="transmembrane region" description="Helical" evidence="6">
    <location>
        <begin position="358"/>
        <end position="376"/>
    </location>
</feature>
<feature type="transmembrane region" description="Helical" evidence="6">
    <location>
        <begin position="52"/>
        <end position="70"/>
    </location>
</feature>
<evidence type="ECO:0000256" key="3">
    <source>
        <dbReference type="ARBA" id="ARBA00022692"/>
    </source>
</evidence>
<dbReference type="CDD" id="cd06173">
    <property type="entry name" value="MFS_MefA_like"/>
    <property type="match status" value="1"/>
</dbReference>
<feature type="transmembrane region" description="Helical" evidence="6">
    <location>
        <begin position="263"/>
        <end position="281"/>
    </location>
</feature>
<dbReference type="EMBL" id="FNAX01000025">
    <property type="protein sequence ID" value="SDG65681.1"/>
    <property type="molecule type" value="Genomic_DNA"/>
</dbReference>
<dbReference type="Pfam" id="PF07690">
    <property type="entry name" value="MFS_1"/>
    <property type="match status" value="1"/>
</dbReference>
<evidence type="ECO:0000256" key="1">
    <source>
        <dbReference type="ARBA" id="ARBA00004651"/>
    </source>
</evidence>
<evidence type="ECO:0000313" key="8">
    <source>
        <dbReference type="EMBL" id="SDG65681.1"/>
    </source>
</evidence>
<dbReference type="Gene3D" id="1.20.1250.20">
    <property type="entry name" value="MFS general substrate transporter like domains"/>
    <property type="match status" value="1"/>
</dbReference>
<dbReference type="InterPro" id="IPR020846">
    <property type="entry name" value="MFS_dom"/>
</dbReference>
<dbReference type="SUPFAM" id="SSF103473">
    <property type="entry name" value="MFS general substrate transporter"/>
    <property type="match status" value="1"/>
</dbReference>
<feature type="transmembrane region" description="Helical" evidence="6">
    <location>
        <begin position="165"/>
        <end position="190"/>
    </location>
</feature>
<dbReference type="InterPro" id="IPR011701">
    <property type="entry name" value="MFS"/>
</dbReference>
<evidence type="ECO:0000256" key="5">
    <source>
        <dbReference type="ARBA" id="ARBA00023136"/>
    </source>
</evidence>
<dbReference type="AlphaFoldDB" id="A0A1G7W175"/>
<dbReference type="PROSITE" id="PS50850">
    <property type="entry name" value="MFS"/>
    <property type="match status" value="1"/>
</dbReference>